<dbReference type="InterPro" id="IPR001902">
    <property type="entry name" value="SLC26A/SulP_fam"/>
</dbReference>
<feature type="transmembrane region" description="Helical" evidence="5">
    <location>
        <begin position="485"/>
        <end position="503"/>
    </location>
</feature>
<feature type="transmembrane region" description="Helical" evidence="5">
    <location>
        <begin position="355"/>
        <end position="375"/>
    </location>
</feature>
<dbReference type="Pfam" id="PF01740">
    <property type="entry name" value="STAS"/>
    <property type="match status" value="1"/>
</dbReference>
<sequence length="797" mass="87841">MLSSASSNIQLNRDRGPSTSYMNQEQFDRIFQFQPSPPRFRPMKFVKNRLKQCASFEAICKFFVSFFPILSWLPSYDYKTSLIGDVMAGLTVGVVHVPQGIAYAILTGVDPVYGLYTAFFGVILYMIFGTSHYVSVGSFAIISLMTGVSCREIADSIEKTYLEAEVMLLDEANHQHVSIDFTNLTAIPKVIVSHEELVQLVTLTSGMIQIVMALFHVEFLASYLSDQLVSGFCTGAAVHVVVVQLNKLVQVNVKKYSGLGYLIRHVMTFAENIATTNETALIISICSFVFLYIGKDIIGARLRKKLPAPIPFELLLVITATAVSAIWSFATTADITVVKEVPVGLPVARLPRLDVLSYTIGPAFEIAFVVVALHLSMCKVFNRKFSSKTDNNQELYALGLVSTLSSFFNAYPISSSLGRSMLNVECGARTQLSAFFTAALLLVVILFLGPLLSALPMCVLAVIIIYSMKGVFQKMPAELMHLWRIAKLDFLIWIVTFGATVVLDVMKGLAVAVVFALLTTVFRIQWPRWHMLSQLAGTEEYRDSGRYGRTTDIEGIRIFRFDAPLLFTNVEHFANSVERAISKSAETLPGMATLHNFALAPAPKQAAKVGNKGFVARIFASGKEGYENTDKKRVAGVEYLIIDCSGFTFIDYTSVSALTDVYNRLRARGLNVYFAEAKAPVRDMLESCGFFVSVYKINFYPTIHDAVLAACANRRNNTLSAAIDSPRTEQHFFLEDGLSPQTPTTAPLTHHLSSIAGSTNFGDPEAIAAGSHRQLGVAASTSTIWGTREHFDVNDEV</sequence>
<evidence type="ECO:0000256" key="1">
    <source>
        <dbReference type="ARBA" id="ARBA00004141"/>
    </source>
</evidence>
<dbReference type="WBParaSite" id="Pan_g14424.t1">
    <property type="protein sequence ID" value="Pan_g14424.t1"/>
    <property type="gene ID" value="Pan_g14424"/>
</dbReference>
<dbReference type="InterPro" id="IPR011547">
    <property type="entry name" value="SLC26A/SulP_dom"/>
</dbReference>
<evidence type="ECO:0000256" key="2">
    <source>
        <dbReference type="ARBA" id="ARBA00022692"/>
    </source>
</evidence>
<evidence type="ECO:0000313" key="8">
    <source>
        <dbReference type="WBParaSite" id="Pan_g14424.t1"/>
    </source>
</evidence>
<accession>A0A7E4UYM6</accession>
<dbReference type="SUPFAM" id="SSF52091">
    <property type="entry name" value="SpoIIaa-like"/>
    <property type="match status" value="1"/>
</dbReference>
<keyword evidence="7" id="KW-1185">Reference proteome</keyword>
<dbReference type="NCBIfam" id="TIGR00815">
    <property type="entry name" value="sulP"/>
    <property type="match status" value="1"/>
</dbReference>
<evidence type="ECO:0000256" key="5">
    <source>
        <dbReference type="SAM" id="Phobius"/>
    </source>
</evidence>
<feature type="transmembrane region" description="Helical" evidence="5">
    <location>
        <begin position="395"/>
        <end position="414"/>
    </location>
</feature>
<dbReference type="InterPro" id="IPR036513">
    <property type="entry name" value="STAS_dom_sf"/>
</dbReference>
<dbReference type="CDD" id="cd07042">
    <property type="entry name" value="STAS_SulP_like_sulfate_transporter"/>
    <property type="match status" value="1"/>
</dbReference>
<evidence type="ECO:0000313" key="7">
    <source>
        <dbReference type="Proteomes" id="UP000492821"/>
    </source>
</evidence>
<keyword evidence="2 5" id="KW-0812">Transmembrane</keyword>
<feature type="transmembrane region" description="Helical" evidence="5">
    <location>
        <begin position="314"/>
        <end position="335"/>
    </location>
</feature>
<dbReference type="InterPro" id="IPR002645">
    <property type="entry name" value="STAS_dom"/>
</dbReference>
<dbReference type="GO" id="GO:0016020">
    <property type="term" value="C:membrane"/>
    <property type="evidence" value="ECO:0007669"/>
    <property type="project" value="UniProtKB-SubCell"/>
</dbReference>
<name>A0A7E4UYM6_PANRE</name>
<dbReference type="AlphaFoldDB" id="A0A7E4UYM6"/>
<dbReference type="Gene3D" id="3.30.750.24">
    <property type="entry name" value="STAS domain"/>
    <property type="match status" value="1"/>
</dbReference>
<evidence type="ECO:0000259" key="6">
    <source>
        <dbReference type="PROSITE" id="PS50801"/>
    </source>
</evidence>
<proteinExistence type="predicted"/>
<reference evidence="8" key="2">
    <citation type="submission" date="2020-10" db="UniProtKB">
        <authorList>
            <consortium name="WormBaseParasite"/>
        </authorList>
    </citation>
    <scope>IDENTIFICATION</scope>
</reference>
<organism evidence="7 8">
    <name type="scientific">Panagrellus redivivus</name>
    <name type="common">Microworm</name>
    <dbReference type="NCBI Taxonomy" id="6233"/>
    <lineage>
        <taxon>Eukaryota</taxon>
        <taxon>Metazoa</taxon>
        <taxon>Ecdysozoa</taxon>
        <taxon>Nematoda</taxon>
        <taxon>Chromadorea</taxon>
        <taxon>Rhabditida</taxon>
        <taxon>Tylenchina</taxon>
        <taxon>Panagrolaimomorpha</taxon>
        <taxon>Panagrolaimoidea</taxon>
        <taxon>Panagrolaimidae</taxon>
        <taxon>Panagrellus</taxon>
    </lineage>
</organism>
<protein>
    <submittedName>
        <fullName evidence="8">STAS domain-containing protein</fullName>
    </submittedName>
</protein>
<comment type="subcellular location">
    <subcellularLocation>
        <location evidence="1">Membrane</location>
        <topology evidence="1">Multi-pass membrane protein</topology>
    </subcellularLocation>
</comment>
<keyword evidence="3 5" id="KW-1133">Transmembrane helix</keyword>
<feature type="transmembrane region" description="Helical" evidence="5">
    <location>
        <begin position="434"/>
        <end position="465"/>
    </location>
</feature>
<keyword evidence="4 5" id="KW-0472">Membrane</keyword>
<reference evidence="7" key="1">
    <citation type="journal article" date="2013" name="Genetics">
        <title>The draft genome and transcriptome of Panagrellus redivivus are shaped by the harsh demands of a free-living lifestyle.</title>
        <authorList>
            <person name="Srinivasan J."/>
            <person name="Dillman A.R."/>
            <person name="Macchietto M.G."/>
            <person name="Heikkinen L."/>
            <person name="Lakso M."/>
            <person name="Fracchia K.M."/>
            <person name="Antoshechkin I."/>
            <person name="Mortazavi A."/>
            <person name="Wong G."/>
            <person name="Sternberg P.W."/>
        </authorList>
    </citation>
    <scope>NUCLEOTIDE SEQUENCE [LARGE SCALE GENOMIC DNA]</scope>
    <source>
        <strain evidence="7">MT8872</strain>
    </source>
</reference>
<dbReference type="GO" id="GO:0055085">
    <property type="term" value="P:transmembrane transport"/>
    <property type="evidence" value="ECO:0007669"/>
    <property type="project" value="InterPro"/>
</dbReference>
<dbReference type="PROSITE" id="PS50801">
    <property type="entry name" value="STAS"/>
    <property type="match status" value="1"/>
</dbReference>
<dbReference type="Proteomes" id="UP000492821">
    <property type="component" value="Unassembled WGS sequence"/>
</dbReference>
<evidence type="ECO:0000256" key="4">
    <source>
        <dbReference type="ARBA" id="ARBA00023136"/>
    </source>
</evidence>
<feature type="transmembrane region" description="Helical" evidence="5">
    <location>
        <begin position="86"/>
        <end position="106"/>
    </location>
</feature>
<feature type="transmembrane region" description="Helical" evidence="5">
    <location>
        <begin position="269"/>
        <end position="293"/>
    </location>
</feature>
<dbReference type="Pfam" id="PF00916">
    <property type="entry name" value="Sulfate_transp"/>
    <property type="match status" value="1"/>
</dbReference>
<feature type="transmembrane region" description="Helical" evidence="5">
    <location>
        <begin position="113"/>
        <end position="134"/>
    </location>
</feature>
<feature type="domain" description="STAS" evidence="6">
    <location>
        <begin position="546"/>
        <end position="710"/>
    </location>
</feature>
<dbReference type="PANTHER" id="PTHR11814">
    <property type="entry name" value="SULFATE TRANSPORTER"/>
    <property type="match status" value="1"/>
</dbReference>
<evidence type="ECO:0000256" key="3">
    <source>
        <dbReference type="ARBA" id="ARBA00022989"/>
    </source>
</evidence>
<feature type="transmembrane region" description="Helical" evidence="5">
    <location>
        <begin position="53"/>
        <end position="74"/>
    </location>
</feature>